<dbReference type="AlphaFoldDB" id="A0A521B2I5"/>
<accession>A0A521B2I5</accession>
<proteinExistence type="predicted"/>
<evidence type="ECO:0000313" key="1">
    <source>
        <dbReference type="EMBL" id="SMO41256.1"/>
    </source>
</evidence>
<sequence>MLEIFPNPIEGEEVKRKVNLSEITAKEPLKVKTTIQPSIMNLPKEEVSSSSPFELEVEITKKAVGYQFKGKISGEVELTCSRCLKKYKQRIENEFDYKMLPTSEIGGGEIKGSDLDVKFSDESVVDLAEVTEEQILLNLPVKPLCSEECEGVNYMEEKEEAEESWKSKLKELKNKLKDKE</sequence>
<dbReference type="InterPro" id="IPR044985">
    <property type="entry name" value="YceD_plant"/>
</dbReference>
<dbReference type="InterPro" id="IPR003772">
    <property type="entry name" value="YceD"/>
</dbReference>
<evidence type="ECO:0000313" key="2">
    <source>
        <dbReference type="Proteomes" id="UP000317315"/>
    </source>
</evidence>
<dbReference type="PANTHER" id="PTHR37734:SF1">
    <property type="entry name" value="LARGE RIBOSOMAL RNA SUBUNIT ACCUMULATION PROTEIN YCED HOMOLOG 2, CHLOROPLASTIC"/>
    <property type="match status" value="1"/>
</dbReference>
<keyword evidence="2" id="KW-1185">Reference proteome</keyword>
<gene>
    <name evidence="1" type="ORF">SAMN06269117_10385</name>
</gene>
<dbReference type="EMBL" id="FXTM01000003">
    <property type="protein sequence ID" value="SMO41256.1"/>
    <property type="molecule type" value="Genomic_DNA"/>
</dbReference>
<name>A0A521B2I5_9BACT</name>
<evidence type="ECO:0008006" key="3">
    <source>
        <dbReference type="Google" id="ProtNLM"/>
    </source>
</evidence>
<reference evidence="1 2" key="1">
    <citation type="submission" date="2017-05" db="EMBL/GenBank/DDBJ databases">
        <authorList>
            <person name="Varghese N."/>
            <person name="Submissions S."/>
        </authorList>
    </citation>
    <scope>NUCLEOTIDE SEQUENCE [LARGE SCALE GENOMIC DNA]</scope>
    <source>
        <strain evidence="1 2">DSM 16304</strain>
    </source>
</reference>
<organism evidence="1 2">
    <name type="scientific">Balnearium lithotrophicum</name>
    <dbReference type="NCBI Taxonomy" id="223788"/>
    <lineage>
        <taxon>Bacteria</taxon>
        <taxon>Pseudomonadati</taxon>
        <taxon>Aquificota</taxon>
        <taxon>Aquificia</taxon>
        <taxon>Desulfurobacteriales</taxon>
        <taxon>Desulfurobacteriaceae</taxon>
        <taxon>Balnearium</taxon>
    </lineage>
</organism>
<protein>
    <recommendedName>
        <fullName evidence="3">DUF177 domain-containing protein</fullName>
    </recommendedName>
</protein>
<dbReference type="PANTHER" id="PTHR37734">
    <property type="entry name" value="LARGE RIBOSOMAL RNA SUBUNIT ACCUMULATION PROTEIN YCED HOMOLOG 2, CHLOROPLASTIC"/>
    <property type="match status" value="1"/>
</dbReference>
<dbReference type="Proteomes" id="UP000317315">
    <property type="component" value="Unassembled WGS sequence"/>
</dbReference>
<dbReference type="Pfam" id="PF02620">
    <property type="entry name" value="YceD"/>
    <property type="match status" value="1"/>
</dbReference>